<dbReference type="Proteomes" id="UP000050482">
    <property type="component" value="Unassembled WGS sequence"/>
</dbReference>
<dbReference type="PROSITE" id="PS00675">
    <property type="entry name" value="SIGMA54_INTERACT_1"/>
    <property type="match status" value="1"/>
</dbReference>
<dbReference type="CDD" id="cd03241">
    <property type="entry name" value="ABC_RecN"/>
    <property type="match status" value="1"/>
</dbReference>
<dbReference type="InterPro" id="IPR004604">
    <property type="entry name" value="DNA_recomb/repair_RecN"/>
</dbReference>
<comment type="caution">
    <text evidence="11">The sequence shown here is derived from an EMBL/GenBank/DDBJ whole genome shotgun (WGS) entry which is preliminary data.</text>
</comment>
<dbReference type="Gene3D" id="3.40.50.300">
    <property type="entry name" value="P-loop containing nucleotide triphosphate hydrolases"/>
    <property type="match status" value="2"/>
</dbReference>
<comment type="function">
    <text evidence="1 9">May be involved in recombinational repair of damaged DNA.</text>
</comment>
<evidence type="ECO:0000256" key="1">
    <source>
        <dbReference type="ARBA" id="ARBA00003618"/>
    </source>
</evidence>
<dbReference type="NCBIfam" id="TIGR00634">
    <property type="entry name" value="recN"/>
    <property type="match status" value="1"/>
</dbReference>
<keyword evidence="5 9" id="KW-0227">DNA damage</keyword>
<dbReference type="GO" id="GO:0006310">
    <property type="term" value="P:DNA recombination"/>
    <property type="evidence" value="ECO:0007669"/>
    <property type="project" value="InterPro"/>
</dbReference>
<sequence>MLAELSIRNVALIREVHLQFDRGLVVLTGETGAGKSIILDALGLLLGQRATSDLIRHGSDTAMVEGLFSVERQRDVIAPILAEWAIPFEDDDDLIVTREIQQNGRTVCRVNGRLVTVQMLRQLGRHLVQQHGQHDQQGLLRADEQLRMLDLFGGYSDTLAEVRRLYDDWRSANEELETLRIDEQERTRRLDMLTFQIEEIEKARLSVGEEEPLREERQRLQHLDRILSSLQTALTAVDGESGKPGANSLLADAVHEIAAAAGYDEALRESLTMLETAQVHAEEALRVLTRYMSGVDQDPNRIEAIEDRFAEIKGLERKYGATIEDVLNYLDEAKASRDALLHHEERIDAAVHRLNQISVKLGNASSRLHQRREAAAKEMSRRVETILRELDIPRAVFTITVASRTDDEGAPVFSASGSDEVAYFFSANRGEEPKLLSKVASGGELSRTLLAIKSVLSEVDDVATLVFDEIDSGVSGSAAVQLARHLSALGDRGQVLCVTHSAQIAASAASHWQILKKETPDATETDVKALDETGRVGEIARLLGSDAADGTATEHAKALLYSRKHLAG</sequence>
<keyword evidence="4" id="KW-0547">Nucleotide-binding</keyword>
<dbReference type="RefSeq" id="WP_054969699.1">
    <property type="nucleotide sequence ID" value="NZ_LJCO01000054.1"/>
</dbReference>
<organism evidence="11 12">
    <name type="scientific">Alicyclobacillus ferrooxydans</name>
    <dbReference type="NCBI Taxonomy" id="471514"/>
    <lineage>
        <taxon>Bacteria</taxon>
        <taxon>Bacillati</taxon>
        <taxon>Bacillota</taxon>
        <taxon>Bacilli</taxon>
        <taxon>Bacillales</taxon>
        <taxon>Alicyclobacillaceae</taxon>
        <taxon>Alicyclobacillus</taxon>
    </lineage>
</organism>
<dbReference type="SUPFAM" id="SSF52540">
    <property type="entry name" value="P-loop containing nucleoside triphosphate hydrolases"/>
    <property type="match status" value="2"/>
</dbReference>
<gene>
    <name evidence="11" type="ORF">AN477_13585</name>
</gene>
<keyword evidence="6" id="KW-0067">ATP-binding</keyword>
<reference evidence="11 12" key="1">
    <citation type="submission" date="2015-09" db="EMBL/GenBank/DDBJ databases">
        <title>Draft genome sequence of Alicyclobacillus ferrooxydans DSM 22381.</title>
        <authorList>
            <person name="Hemp J."/>
        </authorList>
    </citation>
    <scope>NUCLEOTIDE SEQUENCE [LARGE SCALE GENOMIC DNA]</scope>
    <source>
        <strain evidence="11 12">TC-34</strain>
    </source>
</reference>
<dbReference type="GO" id="GO:0009432">
    <property type="term" value="P:SOS response"/>
    <property type="evidence" value="ECO:0007669"/>
    <property type="project" value="TreeGrafter"/>
</dbReference>
<dbReference type="PANTHER" id="PTHR11059:SF0">
    <property type="entry name" value="DNA REPAIR PROTEIN RECN"/>
    <property type="match status" value="1"/>
</dbReference>
<dbReference type="PATRIC" id="fig|471514.4.peg.1421"/>
<evidence type="ECO:0000256" key="6">
    <source>
        <dbReference type="ARBA" id="ARBA00022840"/>
    </source>
</evidence>
<evidence type="ECO:0000256" key="5">
    <source>
        <dbReference type="ARBA" id="ARBA00022763"/>
    </source>
</evidence>
<dbReference type="EMBL" id="LJCO01000054">
    <property type="protein sequence ID" value="KPV43266.1"/>
    <property type="molecule type" value="Genomic_DNA"/>
</dbReference>
<dbReference type="AlphaFoldDB" id="A0A0P9D199"/>
<dbReference type="InterPro" id="IPR027417">
    <property type="entry name" value="P-loop_NTPase"/>
</dbReference>
<dbReference type="PIRSF" id="PIRSF003128">
    <property type="entry name" value="RecN"/>
    <property type="match status" value="1"/>
</dbReference>
<dbReference type="STRING" id="471514.AN477_13585"/>
<dbReference type="GO" id="GO:0043590">
    <property type="term" value="C:bacterial nucleoid"/>
    <property type="evidence" value="ECO:0007669"/>
    <property type="project" value="TreeGrafter"/>
</dbReference>
<dbReference type="Pfam" id="PF02463">
    <property type="entry name" value="SMC_N"/>
    <property type="match status" value="1"/>
</dbReference>
<evidence type="ECO:0000256" key="3">
    <source>
        <dbReference type="ARBA" id="ARBA00021315"/>
    </source>
</evidence>
<dbReference type="FunFam" id="3.40.50.300:FF:000319">
    <property type="entry name" value="DNA repair protein RecN"/>
    <property type="match status" value="1"/>
</dbReference>
<dbReference type="OrthoDB" id="9806954at2"/>
<evidence type="ECO:0000259" key="10">
    <source>
        <dbReference type="Pfam" id="PF02463"/>
    </source>
</evidence>
<accession>A0A0P9D199</accession>
<evidence type="ECO:0000256" key="9">
    <source>
        <dbReference type="PIRNR" id="PIRNR003128"/>
    </source>
</evidence>
<dbReference type="GO" id="GO:0005524">
    <property type="term" value="F:ATP binding"/>
    <property type="evidence" value="ECO:0007669"/>
    <property type="project" value="UniProtKB-KW"/>
</dbReference>
<keyword evidence="7 9" id="KW-0234">DNA repair</keyword>
<evidence type="ECO:0000256" key="4">
    <source>
        <dbReference type="ARBA" id="ARBA00022741"/>
    </source>
</evidence>
<proteinExistence type="inferred from homology"/>
<dbReference type="GO" id="GO:0006281">
    <property type="term" value="P:DNA repair"/>
    <property type="evidence" value="ECO:0007669"/>
    <property type="project" value="UniProtKB-KW"/>
</dbReference>
<keyword evidence="12" id="KW-1185">Reference proteome</keyword>
<protein>
    <recommendedName>
        <fullName evidence="3 9">DNA repair protein RecN</fullName>
    </recommendedName>
    <alternativeName>
        <fullName evidence="8 9">Recombination protein N</fullName>
    </alternativeName>
</protein>
<dbReference type="PANTHER" id="PTHR11059">
    <property type="entry name" value="DNA REPAIR PROTEIN RECN"/>
    <property type="match status" value="1"/>
</dbReference>
<evidence type="ECO:0000313" key="11">
    <source>
        <dbReference type="EMBL" id="KPV43266.1"/>
    </source>
</evidence>
<dbReference type="InterPro" id="IPR025662">
    <property type="entry name" value="Sigma_54_int_dom_ATP-bd_1"/>
</dbReference>
<dbReference type="InterPro" id="IPR003395">
    <property type="entry name" value="RecF/RecN/SMC_N"/>
</dbReference>
<evidence type="ECO:0000256" key="2">
    <source>
        <dbReference type="ARBA" id="ARBA00009441"/>
    </source>
</evidence>
<evidence type="ECO:0000256" key="7">
    <source>
        <dbReference type="ARBA" id="ARBA00023204"/>
    </source>
</evidence>
<evidence type="ECO:0000313" key="12">
    <source>
        <dbReference type="Proteomes" id="UP000050482"/>
    </source>
</evidence>
<feature type="domain" description="RecF/RecN/SMC N-terminal" evidence="10">
    <location>
        <begin position="2"/>
        <end position="516"/>
    </location>
</feature>
<comment type="similarity">
    <text evidence="2 9">Belongs to the RecN family.</text>
</comment>
<name>A0A0P9D199_9BACL</name>
<evidence type="ECO:0000256" key="8">
    <source>
        <dbReference type="ARBA" id="ARBA00033408"/>
    </source>
</evidence>